<dbReference type="GO" id="GO:0046872">
    <property type="term" value="F:metal ion binding"/>
    <property type="evidence" value="ECO:0007669"/>
    <property type="project" value="UniProtKB-KW"/>
</dbReference>
<dbReference type="Gene3D" id="3.40.50.300">
    <property type="entry name" value="P-loop containing nucleotide triphosphate hydrolases"/>
    <property type="match status" value="1"/>
</dbReference>
<dbReference type="AlphaFoldDB" id="A0A8J2WJX0"/>
<dbReference type="CDD" id="cd01876">
    <property type="entry name" value="YihA_EngB"/>
    <property type="match status" value="1"/>
</dbReference>
<evidence type="ECO:0000256" key="2">
    <source>
        <dbReference type="ARBA" id="ARBA00022741"/>
    </source>
</evidence>
<accession>A0A8J2WJX0</accession>
<evidence type="ECO:0000256" key="3">
    <source>
        <dbReference type="ARBA" id="ARBA00022842"/>
    </source>
</evidence>
<dbReference type="Proteomes" id="UP000789595">
    <property type="component" value="Unassembled WGS sequence"/>
</dbReference>
<dbReference type="SUPFAM" id="SSF52540">
    <property type="entry name" value="P-loop containing nucleoside triphosphate hydrolases"/>
    <property type="match status" value="1"/>
</dbReference>
<dbReference type="PROSITE" id="PS51706">
    <property type="entry name" value="G_ENGB"/>
    <property type="match status" value="1"/>
</dbReference>
<dbReference type="InterPro" id="IPR006073">
    <property type="entry name" value="GTP-bd"/>
</dbReference>
<keyword evidence="7" id="KW-1185">Reference proteome</keyword>
<evidence type="ECO:0000256" key="4">
    <source>
        <dbReference type="ARBA" id="ARBA00023134"/>
    </source>
</evidence>
<evidence type="ECO:0000256" key="1">
    <source>
        <dbReference type="ARBA" id="ARBA00022723"/>
    </source>
</evidence>
<dbReference type="PANTHER" id="PTHR11649">
    <property type="entry name" value="MSS1/TRME-RELATED GTP-BINDING PROTEIN"/>
    <property type="match status" value="1"/>
</dbReference>
<sequence>MRCARPVTRALRGVRWASWQRAAPSVWTYGVELENTPRQTVFGRHACYVPPKVLGYELPSGQIPEVAVAGRSNVGKSTLVGALLGDAKLVRTSRKPGRTTTPRFFAVTSRKEDAARAAKHAACFLVDLPGVGYARRSKAERAAFMESSAEYLAARPRSILRHALVLCDARRGPDEQLLDAFDSLRVAHSVVLTKGDRASARDIVEALEAVEERFSRKLSSLVPVVHVVAAKTGAGVDALRAHLAAVVVAD</sequence>
<evidence type="ECO:0000259" key="5">
    <source>
        <dbReference type="PROSITE" id="PS51706"/>
    </source>
</evidence>
<reference evidence="6" key="1">
    <citation type="submission" date="2021-11" db="EMBL/GenBank/DDBJ databases">
        <authorList>
            <consortium name="Genoscope - CEA"/>
            <person name="William W."/>
        </authorList>
    </citation>
    <scope>NUCLEOTIDE SEQUENCE</scope>
</reference>
<dbReference type="OrthoDB" id="391988at2759"/>
<name>A0A8J2WJX0_9STRA</name>
<proteinExistence type="predicted"/>
<keyword evidence="3" id="KW-0460">Magnesium</keyword>
<dbReference type="InterPro" id="IPR030393">
    <property type="entry name" value="G_ENGB_dom"/>
</dbReference>
<protein>
    <recommendedName>
        <fullName evidence="5">EngB-type G domain-containing protein</fullName>
    </recommendedName>
</protein>
<feature type="domain" description="EngB-type G" evidence="5">
    <location>
        <begin position="62"/>
        <end position="249"/>
    </location>
</feature>
<keyword evidence="2" id="KW-0547">Nucleotide-binding</keyword>
<dbReference type="Pfam" id="PF01926">
    <property type="entry name" value="MMR_HSR1"/>
    <property type="match status" value="1"/>
</dbReference>
<dbReference type="EMBL" id="CAKKNE010000003">
    <property type="protein sequence ID" value="CAH0371565.1"/>
    <property type="molecule type" value="Genomic_DNA"/>
</dbReference>
<gene>
    <name evidence="6" type="ORF">PECAL_3P15140</name>
</gene>
<evidence type="ECO:0000313" key="6">
    <source>
        <dbReference type="EMBL" id="CAH0371565.1"/>
    </source>
</evidence>
<evidence type="ECO:0000313" key="7">
    <source>
        <dbReference type="Proteomes" id="UP000789595"/>
    </source>
</evidence>
<dbReference type="PANTHER" id="PTHR11649:SF13">
    <property type="entry name" value="ENGB-TYPE G DOMAIN-CONTAINING PROTEIN"/>
    <property type="match status" value="1"/>
</dbReference>
<dbReference type="InterPro" id="IPR027417">
    <property type="entry name" value="P-loop_NTPase"/>
</dbReference>
<dbReference type="GO" id="GO:0005525">
    <property type="term" value="F:GTP binding"/>
    <property type="evidence" value="ECO:0007669"/>
    <property type="project" value="UniProtKB-KW"/>
</dbReference>
<comment type="caution">
    <text evidence="6">The sequence shown here is derived from an EMBL/GenBank/DDBJ whole genome shotgun (WGS) entry which is preliminary data.</text>
</comment>
<organism evidence="6 7">
    <name type="scientific">Pelagomonas calceolata</name>
    <dbReference type="NCBI Taxonomy" id="35677"/>
    <lineage>
        <taxon>Eukaryota</taxon>
        <taxon>Sar</taxon>
        <taxon>Stramenopiles</taxon>
        <taxon>Ochrophyta</taxon>
        <taxon>Pelagophyceae</taxon>
        <taxon>Pelagomonadales</taxon>
        <taxon>Pelagomonadaceae</taxon>
        <taxon>Pelagomonas</taxon>
    </lineage>
</organism>
<keyword evidence="4" id="KW-0342">GTP-binding</keyword>
<keyword evidence="1" id="KW-0479">Metal-binding</keyword>